<evidence type="ECO:0000313" key="9">
    <source>
        <dbReference type="Proteomes" id="UP000192368"/>
    </source>
</evidence>
<reference evidence="9" key="1">
    <citation type="submission" date="2017-04" db="EMBL/GenBank/DDBJ databases">
        <authorList>
            <person name="Varghese N."/>
            <person name="Submissions S."/>
        </authorList>
    </citation>
    <scope>NUCLEOTIDE SEQUENCE [LARGE SCALE GENOMIC DNA]</scope>
    <source>
        <strain evidence="9">DSM 20463</strain>
    </source>
</reference>
<evidence type="ECO:0000313" key="8">
    <source>
        <dbReference type="EMBL" id="SMB90880.1"/>
    </source>
</evidence>
<dbReference type="GO" id="GO:0005886">
    <property type="term" value="C:plasma membrane"/>
    <property type="evidence" value="ECO:0007669"/>
    <property type="project" value="TreeGrafter"/>
</dbReference>
<protein>
    <submittedName>
        <fullName evidence="8">Nucleobase:cation symporter-2, NCS2 family</fullName>
    </submittedName>
</protein>
<evidence type="ECO:0000256" key="4">
    <source>
        <dbReference type="ARBA" id="ARBA00022692"/>
    </source>
</evidence>
<dbReference type="NCBIfam" id="NF037981">
    <property type="entry name" value="NCS2_1"/>
    <property type="match status" value="1"/>
</dbReference>
<dbReference type="InterPro" id="IPR036259">
    <property type="entry name" value="MFS_trans_sf"/>
</dbReference>
<dbReference type="AlphaFoldDB" id="A0A1W1VCH2"/>
<gene>
    <name evidence="8" type="ORF">SAMN00017477_1712</name>
</gene>
<comment type="similarity">
    <text evidence="2">Belongs to the nucleobase:cation symporter-2 (NCS2) (TC 2.A.40) family.</text>
</comment>
<evidence type="ECO:0000256" key="5">
    <source>
        <dbReference type="ARBA" id="ARBA00022989"/>
    </source>
</evidence>
<comment type="subcellular location">
    <subcellularLocation>
        <location evidence="1">Membrane</location>
        <topology evidence="1">Multi-pass membrane protein</topology>
    </subcellularLocation>
</comment>
<dbReference type="SUPFAM" id="SSF103473">
    <property type="entry name" value="MFS general substrate transporter"/>
    <property type="match status" value="1"/>
</dbReference>
<feature type="transmembrane region" description="Helical" evidence="7">
    <location>
        <begin position="385"/>
        <end position="403"/>
    </location>
</feature>
<keyword evidence="9" id="KW-1185">Reference proteome</keyword>
<name>A0A1W1VCH2_PEPAS</name>
<keyword evidence="3" id="KW-0813">Transport</keyword>
<feature type="transmembrane region" description="Helical" evidence="7">
    <location>
        <begin position="243"/>
        <end position="264"/>
    </location>
</feature>
<feature type="transmembrane region" description="Helical" evidence="7">
    <location>
        <begin position="139"/>
        <end position="163"/>
    </location>
</feature>
<evidence type="ECO:0000256" key="2">
    <source>
        <dbReference type="ARBA" id="ARBA00008821"/>
    </source>
</evidence>
<feature type="transmembrane region" description="Helical" evidence="7">
    <location>
        <begin position="423"/>
        <end position="443"/>
    </location>
</feature>
<keyword evidence="5 7" id="KW-1133">Transmembrane helix</keyword>
<organism evidence="8 9">
    <name type="scientific">Peptoniphilus asaccharolyticus DSM 20463</name>
    <dbReference type="NCBI Taxonomy" id="573058"/>
    <lineage>
        <taxon>Bacteria</taxon>
        <taxon>Bacillati</taxon>
        <taxon>Bacillota</taxon>
        <taxon>Tissierellia</taxon>
        <taxon>Tissierellales</taxon>
        <taxon>Peptoniphilaceae</taxon>
        <taxon>Peptoniphilus</taxon>
    </lineage>
</organism>
<dbReference type="Pfam" id="PF00860">
    <property type="entry name" value="Xan_ur_permease"/>
    <property type="match status" value="1"/>
</dbReference>
<proteinExistence type="inferred from homology"/>
<accession>A0A1W1VCH2</accession>
<feature type="transmembrane region" description="Helical" evidence="7">
    <location>
        <begin position="59"/>
        <end position="81"/>
    </location>
</feature>
<evidence type="ECO:0000256" key="6">
    <source>
        <dbReference type="ARBA" id="ARBA00023136"/>
    </source>
</evidence>
<dbReference type="OrthoDB" id="9805749at2"/>
<dbReference type="RefSeq" id="WP_084231252.1">
    <property type="nucleotide sequence ID" value="NZ_FWWR01000011.1"/>
</dbReference>
<feature type="transmembrane region" description="Helical" evidence="7">
    <location>
        <begin position="328"/>
        <end position="346"/>
    </location>
</feature>
<keyword evidence="4 7" id="KW-0812">Transmembrane</keyword>
<keyword evidence="6 7" id="KW-0472">Membrane</keyword>
<feature type="transmembrane region" description="Helical" evidence="7">
    <location>
        <begin position="175"/>
        <end position="194"/>
    </location>
</feature>
<evidence type="ECO:0000256" key="3">
    <source>
        <dbReference type="ARBA" id="ARBA00022448"/>
    </source>
</evidence>
<dbReference type="Proteomes" id="UP000192368">
    <property type="component" value="Unassembled WGS sequence"/>
</dbReference>
<feature type="transmembrane region" description="Helical" evidence="7">
    <location>
        <begin position="352"/>
        <end position="373"/>
    </location>
</feature>
<feature type="transmembrane region" description="Helical" evidence="7">
    <location>
        <begin position="201"/>
        <end position="223"/>
    </location>
</feature>
<feature type="transmembrane region" description="Helical" evidence="7">
    <location>
        <begin position="88"/>
        <end position="107"/>
    </location>
</feature>
<dbReference type="GO" id="GO:0042907">
    <property type="term" value="F:xanthine transmembrane transporter activity"/>
    <property type="evidence" value="ECO:0007669"/>
    <property type="project" value="TreeGrafter"/>
</dbReference>
<dbReference type="PANTHER" id="PTHR42810">
    <property type="entry name" value="PURINE PERMEASE C1399.01C-RELATED"/>
    <property type="match status" value="1"/>
</dbReference>
<sequence>MRKNNNNSLFDVDGQPSFQRSFPIALQHLLAMIVGNSLPALVLANALKGTPHEIAPEQSIYIIQAGMFLAAIATMIQLYPVLKFGAKLPVIMGVSFSYIPILLQIGLKYGMPAVFGAEIVGGFVAIVVGLLIGKIRKYFPPIVSGTVVLTIGLSLYSVAIGYMAGGNGNPMYGSIYNWGVAILTLIVVLICNMYGKGIIKLAAILVGMFVGYIASIILNFTVAPGFINFSNAQNAAWFTLPKILPMGIEFVPSALFVMAIMFIVNSVQAVGDLSSTTIGGMDREATDLEISGGITAMGISSIVGGFIGSLPTATYSQNVGIVSMTKVVARKVLAITAAMILIAGFIPKFGGVMLSIPQCVIGGATISVFAQITMNGMKLITSEELSVRNSTIVGLGIAIGMGINSVKAATQLLEAAHPTIHMILTSSPVILATMVVFFLNIILPKKTLEEEKREREEIDRK</sequence>
<dbReference type="STRING" id="573058.SAMN00017477_1712"/>
<feature type="transmembrane region" description="Helical" evidence="7">
    <location>
        <begin position="113"/>
        <end position="132"/>
    </location>
</feature>
<evidence type="ECO:0000256" key="7">
    <source>
        <dbReference type="SAM" id="Phobius"/>
    </source>
</evidence>
<dbReference type="PANTHER" id="PTHR42810:SF2">
    <property type="entry name" value="PURINE PERMEASE C1399.01C-RELATED"/>
    <property type="match status" value="1"/>
</dbReference>
<dbReference type="InterPro" id="IPR006043">
    <property type="entry name" value="NCS2"/>
</dbReference>
<evidence type="ECO:0000256" key="1">
    <source>
        <dbReference type="ARBA" id="ARBA00004141"/>
    </source>
</evidence>
<dbReference type="EMBL" id="FWWR01000011">
    <property type="protein sequence ID" value="SMB90880.1"/>
    <property type="molecule type" value="Genomic_DNA"/>
</dbReference>
<feature type="transmembrane region" description="Helical" evidence="7">
    <location>
        <begin position="29"/>
        <end position="47"/>
    </location>
</feature>